<protein>
    <submittedName>
        <fullName evidence="1">Uncharacterized protein</fullName>
    </submittedName>
</protein>
<evidence type="ECO:0000313" key="2">
    <source>
        <dbReference type="Proteomes" id="UP001333110"/>
    </source>
</evidence>
<organism evidence="1 2">
    <name type="scientific">Mycteria americana</name>
    <name type="common">Wood stork</name>
    <dbReference type="NCBI Taxonomy" id="33587"/>
    <lineage>
        <taxon>Eukaryota</taxon>
        <taxon>Metazoa</taxon>
        <taxon>Chordata</taxon>
        <taxon>Craniata</taxon>
        <taxon>Vertebrata</taxon>
        <taxon>Euteleostomi</taxon>
        <taxon>Archelosauria</taxon>
        <taxon>Archosauria</taxon>
        <taxon>Dinosauria</taxon>
        <taxon>Saurischia</taxon>
        <taxon>Theropoda</taxon>
        <taxon>Coelurosauria</taxon>
        <taxon>Aves</taxon>
        <taxon>Neognathae</taxon>
        <taxon>Neoaves</taxon>
        <taxon>Aequornithes</taxon>
        <taxon>Ciconiiformes</taxon>
        <taxon>Ciconiidae</taxon>
        <taxon>Mycteria</taxon>
    </lineage>
</organism>
<accession>A0AAN7PX51</accession>
<keyword evidence="2" id="KW-1185">Reference proteome</keyword>
<gene>
    <name evidence="1" type="ORF">QYF61_026448</name>
</gene>
<dbReference type="AlphaFoldDB" id="A0AAN7PX51"/>
<name>A0AAN7PX51_MYCAM</name>
<comment type="caution">
    <text evidence="1">The sequence shown here is derived from an EMBL/GenBank/DDBJ whole genome shotgun (WGS) entry which is preliminary data.</text>
</comment>
<dbReference type="Proteomes" id="UP001333110">
    <property type="component" value="Unassembled WGS sequence"/>
</dbReference>
<proteinExistence type="predicted"/>
<evidence type="ECO:0000313" key="1">
    <source>
        <dbReference type="EMBL" id="KAK4832898.1"/>
    </source>
</evidence>
<sequence length="145" mass="16643">MEAVPREEKPNPLRDANLCSRLFFCGLHYGCGQRILLLLALVLNRTDIRIEQSPSAEALFFLRSGCGFSPCFEKSLVRPHLECCVQFWAPEYERDVDILESVQQRTTSMVKGLEHLSCEERLRELSLLTLEKRKLRGISSVFPNT</sequence>
<dbReference type="EMBL" id="JAUNZN010000001">
    <property type="protein sequence ID" value="KAK4832898.1"/>
    <property type="molecule type" value="Genomic_DNA"/>
</dbReference>
<reference evidence="1 2" key="1">
    <citation type="journal article" date="2023" name="J. Hered.">
        <title>Chromosome-level genome of the wood stork (Mycteria americana) provides insight into avian chromosome evolution.</title>
        <authorList>
            <person name="Flamio R. Jr."/>
            <person name="Ramstad K.M."/>
        </authorList>
    </citation>
    <scope>NUCLEOTIDE SEQUENCE [LARGE SCALE GENOMIC DNA]</scope>
    <source>
        <strain evidence="1">JAX WOST 10</strain>
    </source>
</reference>